<evidence type="ECO:0000256" key="7">
    <source>
        <dbReference type="SAM" id="Coils"/>
    </source>
</evidence>
<evidence type="ECO:0000256" key="3">
    <source>
        <dbReference type="ARBA" id="ARBA00022522"/>
    </source>
</evidence>
<keyword evidence="9" id="KW-0812">Transmembrane</keyword>
<dbReference type="PANTHER" id="PTHR44826:SF3">
    <property type="entry name" value="SPORE COAT PROTEIN SP85"/>
    <property type="match status" value="1"/>
</dbReference>
<dbReference type="Gene3D" id="2.60.120.260">
    <property type="entry name" value="Galactose-binding domain-like"/>
    <property type="match status" value="2"/>
</dbReference>
<keyword evidence="7" id="KW-0175">Coiled coil</keyword>
<protein>
    <recommendedName>
        <fullName evidence="2">Circumsporozoite protein</fullName>
    </recommendedName>
</protein>
<feature type="compositionally biased region" description="Polar residues" evidence="8">
    <location>
        <begin position="429"/>
        <end position="439"/>
    </location>
</feature>
<feature type="region of interest" description="Disordered" evidence="8">
    <location>
        <begin position="382"/>
        <end position="504"/>
    </location>
</feature>
<feature type="compositionally biased region" description="Polar residues" evidence="8">
    <location>
        <begin position="139"/>
        <end position="151"/>
    </location>
</feature>
<dbReference type="InterPro" id="IPR051860">
    <property type="entry name" value="Plasmodium_CSP_Invasion"/>
</dbReference>
<feature type="compositionally biased region" description="Low complexity" evidence="8">
    <location>
        <begin position="481"/>
        <end position="493"/>
    </location>
</feature>
<comment type="function">
    <text evidence="6">Essential sporozoite protein. In the mosquito vector, required for sporozoite development in the oocyst, migration through the vector hemolymph and entry into the vector salivary glands. In the vertebrate host, required for sporozoite migration through the host dermis and infection of host hepatocytes. Binds to highly sulfated heparan sulfate proteoglycans (HSPGs) on the surface of host hepatocytes.</text>
</comment>
<feature type="compositionally biased region" description="Low complexity" evidence="8">
    <location>
        <begin position="120"/>
        <end position="138"/>
    </location>
</feature>
<feature type="chain" id="PRO_5041962983" description="Circumsporozoite protein" evidence="10">
    <location>
        <begin position="29"/>
        <end position="4457"/>
    </location>
</feature>
<feature type="compositionally biased region" description="Pro residues" evidence="8">
    <location>
        <begin position="406"/>
        <end position="420"/>
    </location>
</feature>
<comment type="function">
    <text evidence="5">In the vertebrate host, binds to highly sulfated heparan sulfate proteoglycans (HSPGs) on the surface of host hepatocytes and is required for sporozoite invasion of the host hepatocytes.</text>
</comment>
<evidence type="ECO:0000256" key="5">
    <source>
        <dbReference type="ARBA" id="ARBA00033726"/>
    </source>
</evidence>
<evidence type="ECO:0000256" key="1">
    <source>
        <dbReference type="ARBA" id="ARBA00006241"/>
    </source>
</evidence>
<keyword evidence="9" id="KW-0472">Membrane</keyword>
<reference evidence="11 12" key="1">
    <citation type="journal article" date="2021" name="Sci. Rep.">
        <title>The genome of the diatom Chaetoceros tenuissimus carries an ancient integrated fragment of an extant virus.</title>
        <authorList>
            <person name="Hongo Y."/>
            <person name="Kimura K."/>
            <person name="Takaki Y."/>
            <person name="Yoshida Y."/>
            <person name="Baba S."/>
            <person name="Kobayashi G."/>
            <person name="Nagasaki K."/>
            <person name="Hano T."/>
            <person name="Tomaru Y."/>
        </authorList>
    </citation>
    <scope>NUCLEOTIDE SEQUENCE [LARGE SCALE GENOMIC DNA]</scope>
    <source>
        <strain evidence="11 12">NIES-3715</strain>
    </source>
</reference>
<feature type="coiled-coil region" evidence="7">
    <location>
        <begin position="4349"/>
        <end position="4423"/>
    </location>
</feature>
<feature type="region of interest" description="Disordered" evidence="8">
    <location>
        <begin position="558"/>
        <end position="590"/>
    </location>
</feature>
<evidence type="ECO:0000313" key="11">
    <source>
        <dbReference type="EMBL" id="GFH57847.1"/>
    </source>
</evidence>
<comment type="similarity">
    <text evidence="1">Belongs to the plasmodium circumsporozoite protein family.</text>
</comment>
<dbReference type="PANTHER" id="PTHR44826">
    <property type="entry name" value="SPORE COAT PROTEIN SP85"/>
    <property type="match status" value="1"/>
</dbReference>
<dbReference type="EMBL" id="BLLK01000058">
    <property type="protein sequence ID" value="GFH57847.1"/>
    <property type="molecule type" value="Genomic_DNA"/>
</dbReference>
<keyword evidence="4" id="KW-0677">Repeat</keyword>
<dbReference type="InterPro" id="IPR008979">
    <property type="entry name" value="Galactose-bd-like_sf"/>
</dbReference>
<evidence type="ECO:0000256" key="4">
    <source>
        <dbReference type="ARBA" id="ARBA00022737"/>
    </source>
</evidence>
<evidence type="ECO:0000256" key="6">
    <source>
        <dbReference type="ARBA" id="ARBA00045806"/>
    </source>
</evidence>
<dbReference type="Pfam" id="PF22633">
    <property type="entry name" value="F5_F8_type_C_2"/>
    <property type="match status" value="1"/>
</dbReference>
<keyword evidence="9" id="KW-1133">Transmembrane helix</keyword>
<evidence type="ECO:0000256" key="2">
    <source>
        <dbReference type="ARBA" id="ARBA00021911"/>
    </source>
</evidence>
<feature type="compositionally biased region" description="Polar residues" evidence="8">
    <location>
        <begin position="33"/>
        <end position="46"/>
    </location>
</feature>
<name>A0AAD3D5I2_9STRA</name>
<gene>
    <name evidence="11" type="ORF">CTEN210_14323</name>
</gene>
<evidence type="ECO:0000256" key="8">
    <source>
        <dbReference type="SAM" id="MobiDB-lite"/>
    </source>
</evidence>
<accession>A0AAD3D5I2</accession>
<evidence type="ECO:0000313" key="12">
    <source>
        <dbReference type="Proteomes" id="UP001054902"/>
    </source>
</evidence>
<feature type="region of interest" description="Disordered" evidence="8">
    <location>
        <begin position="3019"/>
        <end position="3047"/>
    </location>
</feature>
<evidence type="ECO:0000256" key="9">
    <source>
        <dbReference type="SAM" id="Phobius"/>
    </source>
</evidence>
<dbReference type="InterPro" id="IPR035992">
    <property type="entry name" value="Ricin_B-like_lectins"/>
</dbReference>
<feature type="signal peptide" evidence="10">
    <location>
        <begin position="1"/>
        <end position="28"/>
    </location>
</feature>
<feature type="region of interest" description="Disordered" evidence="8">
    <location>
        <begin position="191"/>
        <end position="228"/>
    </location>
</feature>
<feature type="compositionally biased region" description="Polar residues" evidence="8">
    <location>
        <begin position="577"/>
        <end position="590"/>
    </location>
</feature>
<comment type="caution">
    <text evidence="11">The sequence shown here is derived from an EMBL/GenBank/DDBJ whole genome shotgun (WGS) entry which is preliminary data.</text>
</comment>
<dbReference type="SUPFAM" id="SSF49785">
    <property type="entry name" value="Galactose-binding domain-like"/>
    <property type="match status" value="2"/>
</dbReference>
<keyword evidence="10" id="KW-0732">Signal</keyword>
<dbReference type="SUPFAM" id="SSF50370">
    <property type="entry name" value="Ricin B-like lectins"/>
    <property type="match status" value="1"/>
</dbReference>
<sequence length="4457" mass="493188">MILKPSHEGGALHRGFLAVLLLASYVQATHSSTNKNTLDGTLSHPASSPYDEAEKKSSSDTLFSTRFSSIMDETGPNMLDTDKTSTLVEKDTSPEDLFLDELAHPPFLKEKGSSIDDSDVSGSALSRRVSVVSTDSSSELPDSTMSTSGNKEVSDDTSFSTTDKDSILSGLPDDDKSATILNKEVVDRNKNDLHVSGTKSRRDSIAADSSTINSGDERSTALESTSNEEITRQMQMQLSSFRIMTSYFGESRPTYCLKAQSMSAGSKLVMRPCNGDLRNYFHFDRSGYLRLSAKPELCLRWNDTQLEMNNCVNGIDKAYFAMGVRRIRAVGFGNDPSQQWLVGLRPKSPYEKVRLYKASAHSDNKSLFLWFKDYASEAPSITPTSMPSVAPTSSPSVQPSSSPSAKPSPSPSAKPSPSPTSIPSSEPSDQPSLLPSSEPSMGPSRDPSSEPSLLPSSEPSDQPSLLPSDEPSMEPSRDPSSEPSLLPSSEPSSFPTECEDEEGWRVAGESDYAGMNCTQVASEEQWCDAIWALNDHAFNGKGVKEACCACQGSRFTSTYPSTAPSTKPSISMRPSVISENPSAAPSSQPSDCIDEPNWYFNEDKALGCKAISEEPDKFCEQFSSIWYKDKNTYLACCDCGGGLHQSVAPSVIPTSSPSVLPSNVPSLSFEPTRDITLNPSEQPSVSMEPSNFPSVDANSLFDGDECNYDSECRVGRECIDKICGLSSLSSSNRRERTLEIEGGNEDSSVDNYDKRELNVNSFVLDVTDYTNQDNKPVNYHTFATFVRGGLAMNADDTEKFTLIGNAWKAYPLIQPYYISKNTRLKFELSIEEQTQGHAICVDSDAILSDSRKCIWLSGDEFERHDVFDTKSPDYDLRRAKIANLALGMPSTQSSTSHFGISDARKAVDGYINPRWSDSVDLEKNSISVTNQEKNAWWQVNLLSLKTISEVVIHEWKVNPLGAFQLKIMNGSSINTIGPFDKDHESFSNNVYRIPFESAAQGDKVRIELVEEGILALVEVLVLGEEPSSTVTMYDIAIGEMIKDGVSFGHPIWDGVRVDLNQDDVDYTLPGSTNSHVRLRASHIFTDVLASVSQSSCKIVIHKDASRNIFSLDVTPSTGFFHVELPPGIAGSEVEFQGCSPTEVQIFGGADPVQAGSAFDGSRPLIKYIALIQNSQTVEDSITLVGKSIFKSVELYDAADDSSEETSKYLPFKVGENHTLSAVSYGNFGAFDQDFAGEVHVSTDHNRATLKGNAWKAFRLSTPFPVTEETRLKFHFELKNEAEGHAICVENDLVEDPFAGKNVRCVLIGGSQYNEWSHVKRDNLALRATATQSRDVPGDTRGLASNAVDGNMNTFTNTGSIPNNPKTDFFVEIKAGFTITEVKIYNRMDSFADRFKKFKVYVKTMSGAELYSVDLDKSSVDASGLVYVKDIELNEEEIPANEKLKVGIELNNDGSSTGYPHMIGEFQVFGKPVHDRVTSFDIHVADLFPETNSMINYIALIQDNDENPYLGESVYSEVQLVNQARDLNATRPLQAGVDNNPASPRSHVNFGSLVVPDPLDPWTAAKSKFPTREDGWDILRDELEDPKDYCYFTEVQTSGYNSNNPKKTNLNDFWKNEGIVTPNRVKAEGGRNDCREGKVSFGPSFEFQPLKCDLTTVSPRKESEKLRRCQGHCESDDDCEEGLSCFRNQVVDNGKVQHQTQGVPADCQGTVTIPGTNYCVKQLPKLQYLGWGNGKKECTGDCTDDSNCDYGLKCFNRGHRDPGPPTCSGVLIGEVDYCYDPHYPYNDICINGVTFEDPNTKFPDFLKDNGFASVYGELVGKSTGFFNCTTKEEKAHFQVHLCDENSRDTYFDHSSDTWYFPSLWPTPQEFKDLLRKKFKELFPAPIDDTDLEDAVNNVYNEVNYEAQYDNFMGELYESKREMFSGFFSGKERYTCPQRQTQEIKENKTYDCFSKGTDPQLDFSYNSPFMDDYNEFLNSLPKTVRDQNSFGFVLTGEIGNGANFPKYLMPGEDTKVHLQKNCYEATITFESSYFHTDESLPIVSGIGALPESCKKTLRCSIHWCGNDPTFTLEAQSEKAFKFKVESHQKGVGSGVVPFTFEGSNPKAQNGLSPNYCLQQTLTVANCKKSITWIAPALDSPKSAHTNRISMVLHQNADATVTNKCFKFPFEWNFSNWQEKRDNGGHHAVTEFFKSTFKPPIEITEHSTVSLVDIAHDVGGGLAVYKDLQTNRFIAQVCNPEVNFHDDTDPNMNFYMNINGAGQSSQPKAIGISDSGTVAVINNGGHTFFVYVFDQVQAKWIQTTTITRSCSTCRIALSTHGHFFAILTDSKVYLYQKALHGSNYESRTFDNSVSLPVDAKYNHVSIYASESGVVSLQLRDESELSSANRPTRELHFVCADTNSIFREGGCICKDGFVLKNKDGVLKKYLTADIEDVCIPEIHSDMVKVTTFSATFPLDTNATYNHNNFETSPAEGEEIVTRGIKLEMRGADGSFSILPINEAYRARIERANGSTANDAKVDLELLGLQPGKLYILTIQYHDGSMQVRFVTKCTCDDSSDSTGMPTNFSIKNQDDGRVMFEFNDNSWCENIFTLVRYSAYEEFSQSIGNIVNIASYKVGSDSSCEEAKISPLEKAMDDQRISKLIVGYTYIYCVQASSDSGSYMPSPYDTRVGSLDLPHSEPNCQPHVIRWEASIDGIVTTEPHAGSLPVDNVEITYQLLSLQLEDLNCNGCSGTVITTVGGGFKIEFNVEHPYLKGMTYKDEIPIRINYTKTTQGLKPIPHRFLCNNGEDDCDNRPFYLKHLEFGKGLHIYDATQVLFTGNVYIDGTEYPGARGCGIKGADIRLQHLTTSGLEEELVRVQTDATGYYEANVVIGTTVTSVNISYHGHDFKKADHNTINYREGLLINTDRVFNNNDFVDETRAELVIEVAGGLCNLPVGDSRATINVMGCPWKYELDWQDTFSKTFTDVPAAVLEVQITDVRESTPNQDPLENDEIGIVKEAFATITRSIDLLDTGAMSDELSSLEAEEETRTGDTGVVANPENSPFDSSEVEGLEKVRFQYDGQLKMDVQIPTSKTCDADPEGSFDSFHVMDYMTVFNLTIGLHHDILGQRCDIVDDGYRVQVISNLGMEEGNKGFGTFFWNSNSETRRALAHCSNIAPPGVPDSKKDNAGVKEDLDYFKSASNTICILDVTHTALDDNGSVTEESKAQITQYLATGRPNPFGTYNKKLLISVIGGTEEVKHEASVFIEGLYSKGEGNTISLPTHEPIMILRDPPGGASTASYENVVTTAKVVSSTVRVHGTSELKTTLSVGADADAKICTGGGVGAIVLGCGGITKTISKASVPFGGAIDTDFKNEERESSHTFSTTWSYETSDEPARAGPDSDVFVVPNLSIKYEEVYNVRWDDIKCDFGLQNFTDPNGDVKVGFPISVVFDVKSTKDSALSFYTRYHLNTVALPNLAKTIGNQENLLERVKANEKICCAVDRYGSCLHEGKDKSTKVCGPNDIEYEQDKLDMLKASRDGWQAALDKEKKTKDNAISGKQDISKWFSSTKELESVVEKERDRKDLKISDHKAYLVPDTLISSAKSLEGTKEVVEDANDKKSISDNGSIRKAKRVHIVGDGGTYEMSLSREATHAYTRQNCDVILPLGIAGGLAGGALLLTGGSLPIALPVFAGTATVGAAIAGCNNEYEFSSGGGFEAEGVIFTVAAGAETAFDYGIQVSHTSAITDESSEETTVSFVLADPDDGDELVIDIYHEPVYGSFVFDLKAGITKCVWEGEPTLMGEDPKLTVTTAPSQFVFPTDEMIFDLETLNIGEYVYSYFYLVQDTSLEVKLDDGGLLDSYGSNLQLYKEQPVQRFVRIFKPQNGYEFDPVKLTLKSVCESDMDNNKRTVSVLLSNSADVNGNPKLKWLEPCPRVEWAGDLRRDRTFLVNTLSNDSSKIKVKVFNPSASKEKKSFNDMTKSSGRLEHVNLLYRKVGEANWKNAQNKDVQSIDFALGSMSEDPFGYVSEFWNIGNLADGNYELTVEARCSSTGGPEDFDYYRESSIVGVIDNSRPEQFGKVLPLRDDIMFGEEMTIIFTEPIDCSFPFKFDVNMTVDDDWRNPYLKDKFHIICDGRQIRLQIDHTNTNPEIILGKSFKLEVGRVSGGSDQSGIFDVHGNKRYRDALAGPAPIIVERKFADINLKRALTKFTVSKQGEEVNCSQMDSSSEQVRDELRSELAAFSNSGNKERFVISEISCDDRQSKIDAKIEILAQEDSGRRGLLKANSKNVKEGMETSTRILAVLQKSLKKEMEQGGRRLAVGSTLTLSNVHIIPGAHDVEKFSGTEEQKEEERQLLEYATSGLMESQSGLGEIMNELRREKEAERKEHEAEINVLTQQMQMEQEEIRAELRREKEKERKEHEAEINVLTQQMQMEQEEIRSLTEHILGGGKIQNAFVMQGLVLVLGCAVAGFSVYLFIK</sequence>
<evidence type="ECO:0000256" key="10">
    <source>
        <dbReference type="SAM" id="SignalP"/>
    </source>
</evidence>
<keyword evidence="3" id="KW-0748">Sporozoite</keyword>
<feature type="compositionally biased region" description="Low complexity" evidence="8">
    <location>
        <begin position="443"/>
        <end position="474"/>
    </location>
</feature>
<dbReference type="Proteomes" id="UP001054902">
    <property type="component" value="Unassembled WGS sequence"/>
</dbReference>
<organism evidence="11 12">
    <name type="scientific">Chaetoceros tenuissimus</name>
    <dbReference type="NCBI Taxonomy" id="426638"/>
    <lineage>
        <taxon>Eukaryota</taxon>
        <taxon>Sar</taxon>
        <taxon>Stramenopiles</taxon>
        <taxon>Ochrophyta</taxon>
        <taxon>Bacillariophyta</taxon>
        <taxon>Coscinodiscophyceae</taxon>
        <taxon>Chaetocerotophycidae</taxon>
        <taxon>Chaetocerotales</taxon>
        <taxon>Chaetocerotaceae</taxon>
        <taxon>Chaetoceros</taxon>
    </lineage>
</organism>
<feature type="compositionally biased region" description="Low complexity" evidence="8">
    <location>
        <begin position="383"/>
        <end position="405"/>
    </location>
</feature>
<proteinExistence type="inferred from homology"/>
<keyword evidence="12" id="KW-1185">Reference proteome</keyword>
<dbReference type="PROSITE" id="PS50231">
    <property type="entry name" value="RICIN_B_LECTIN"/>
    <property type="match status" value="1"/>
</dbReference>
<feature type="transmembrane region" description="Helical" evidence="9">
    <location>
        <begin position="4434"/>
        <end position="4456"/>
    </location>
</feature>
<feature type="compositionally biased region" description="Polar residues" evidence="8">
    <location>
        <begin position="558"/>
        <end position="569"/>
    </location>
</feature>
<feature type="region of interest" description="Disordered" evidence="8">
    <location>
        <begin position="33"/>
        <end position="59"/>
    </location>
</feature>
<feature type="region of interest" description="Disordered" evidence="8">
    <location>
        <begin position="109"/>
        <end position="174"/>
    </location>
</feature>